<sequence>MIGSGMFATLLALAIFMVAIFEWFYLWVLCAFGRQQALKAARRTLGPFISLSLIAVVAATSMLLLYFLHDDRQIDLLTLFPGLFIPALGIVYLRSNGDRKTAR</sequence>
<feature type="transmembrane region" description="Helical" evidence="1">
    <location>
        <begin position="45"/>
        <end position="68"/>
    </location>
</feature>
<comment type="caution">
    <text evidence="2">The sequence shown here is derived from an EMBL/GenBank/DDBJ whole genome shotgun (WGS) entry which is preliminary data.</text>
</comment>
<evidence type="ECO:0000313" key="2">
    <source>
        <dbReference type="EMBL" id="RON33719.1"/>
    </source>
</evidence>
<dbReference type="RefSeq" id="WP_123368079.1">
    <property type="nucleotide sequence ID" value="NZ_MOBO01000026.1"/>
</dbReference>
<name>A0A423J7R0_9PSED</name>
<protein>
    <submittedName>
        <fullName evidence="2">Uncharacterized protein</fullName>
    </submittedName>
</protein>
<dbReference type="AlphaFoldDB" id="A0A423J7R0"/>
<keyword evidence="1" id="KW-1133">Transmembrane helix</keyword>
<keyword evidence="1" id="KW-0472">Membrane</keyword>
<dbReference type="EMBL" id="MOBO01000026">
    <property type="protein sequence ID" value="RON33719.1"/>
    <property type="molecule type" value="Genomic_DNA"/>
</dbReference>
<feature type="transmembrane region" description="Helical" evidence="1">
    <location>
        <begin position="74"/>
        <end position="93"/>
    </location>
</feature>
<evidence type="ECO:0000256" key="1">
    <source>
        <dbReference type="SAM" id="Phobius"/>
    </source>
</evidence>
<evidence type="ECO:0000313" key="3">
    <source>
        <dbReference type="Proteomes" id="UP000286351"/>
    </source>
</evidence>
<keyword evidence="1" id="KW-0812">Transmembrane</keyword>
<reference evidence="2 3" key="1">
    <citation type="submission" date="2016-10" db="EMBL/GenBank/DDBJ databases">
        <title>Comparative genome analysis of multiple Pseudomonas spp. focuses on biocontrol and plant growth promoting traits.</title>
        <authorList>
            <person name="Tao X.-Y."/>
            <person name="Taylor C.G."/>
        </authorList>
    </citation>
    <scope>NUCLEOTIDE SEQUENCE [LARGE SCALE GENOMIC DNA]</scope>
    <source>
        <strain evidence="2 3">38D4</strain>
    </source>
</reference>
<gene>
    <name evidence="2" type="ORF">BK664_24790</name>
</gene>
<dbReference type="Proteomes" id="UP000286351">
    <property type="component" value="Unassembled WGS sequence"/>
</dbReference>
<proteinExistence type="predicted"/>
<feature type="transmembrane region" description="Helical" evidence="1">
    <location>
        <begin position="6"/>
        <end position="33"/>
    </location>
</feature>
<accession>A0A423J7R0</accession>
<organism evidence="2 3">
    <name type="scientific">Pseudomonas brassicacearum</name>
    <dbReference type="NCBI Taxonomy" id="930166"/>
    <lineage>
        <taxon>Bacteria</taxon>
        <taxon>Pseudomonadati</taxon>
        <taxon>Pseudomonadota</taxon>
        <taxon>Gammaproteobacteria</taxon>
        <taxon>Pseudomonadales</taxon>
        <taxon>Pseudomonadaceae</taxon>
        <taxon>Pseudomonas</taxon>
    </lineage>
</organism>